<reference evidence="3 4" key="1">
    <citation type="submission" date="2021-07" db="EMBL/GenBank/DDBJ databases">
        <title>Whole Genome Sequence of Nocardia Iowensis.</title>
        <authorList>
            <person name="Lamm A."/>
            <person name="Collins-Fairclough A.M."/>
            <person name="Bunk B."/>
            <person name="Sproer C."/>
        </authorList>
    </citation>
    <scope>NUCLEOTIDE SEQUENCE [LARGE SCALE GENOMIC DNA]</scope>
    <source>
        <strain evidence="3 4">NRRL 5646</strain>
    </source>
</reference>
<feature type="domain" description="O-acyltransferase WSD1-like N-terminal" evidence="2">
    <location>
        <begin position="4"/>
        <end position="216"/>
    </location>
</feature>
<evidence type="ECO:0000259" key="2">
    <source>
        <dbReference type="Pfam" id="PF03007"/>
    </source>
</evidence>
<evidence type="ECO:0000313" key="3">
    <source>
        <dbReference type="EMBL" id="QXN91846.1"/>
    </source>
</evidence>
<keyword evidence="4" id="KW-1185">Reference proteome</keyword>
<dbReference type="InterPro" id="IPR004255">
    <property type="entry name" value="O-acyltransferase_WSD1_N"/>
</dbReference>
<protein>
    <submittedName>
        <fullName evidence="3">Wax ester/triacylglycerol synthase family O-acyltransferase</fullName>
    </submittedName>
</protein>
<name>A0ABX8RWE6_NOCIO</name>
<evidence type="ECO:0000256" key="1">
    <source>
        <dbReference type="SAM" id="MobiDB-lite"/>
    </source>
</evidence>
<dbReference type="Pfam" id="PF03007">
    <property type="entry name" value="WS_DGAT_cat"/>
    <property type="match status" value="1"/>
</dbReference>
<accession>A0ABX8RWE6</accession>
<sequence>MRSMAAQDATMYWLSARTRNDLFLLYCFADTGRPSAELRAFVAERSACIPDLRVRLRSVPGDLDYPSWVPCEFTADQFVEHILPEPDWAHLEAAVGAVVGTGVDAAVRPWRVHVFRGVIGAPGLDDPALVVVLQMSHALADGRRAAEIARALFSTDVQQDELSNWAVVRVPADTEATPAALVSSLVTTARSVTAAVVRRPTAALVDSVSRVLRVPVGVVKESAPTAALADSVSRVLRAPVGLVKAAPVDAALAVPRMPIQLARTVVRGYQAFRAQQRLAELTATGQLPPPGPDFPPSLINHVRDENASASQELAGSAAARPLPTLPRGVDDPVAVENASAHQEPVRSAPPGRQPSPAGNLPPGQAARAATEAVAAHQVRMIVCDAATLRVPGCTVTVIVLTAVSVALARYLETRGDPVERLGAQVPMALSGTAMANARNNYRSLSVDLFIDEPDLRRRADKITGALTDRRLRAQHPLLVAQDRVTAVVPAPLLRRDIARYPLDIVPDSIAGHTVVSSVHRGPADLTFGGGQVRFTGGFPAIGSVMQLTHGVHGLGETVTISLHADSATVPDIDVYARLLRTALDEAVGDLK</sequence>
<proteinExistence type="predicted"/>
<gene>
    <name evidence="3" type="ORF">KV110_01215</name>
</gene>
<dbReference type="EMBL" id="CP078145">
    <property type="protein sequence ID" value="QXN91846.1"/>
    <property type="molecule type" value="Genomic_DNA"/>
</dbReference>
<evidence type="ECO:0000313" key="4">
    <source>
        <dbReference type="Proteomes" id="UP000694257"/>
    </source>
</evidence>
<organism evidence="3 4">
    <name type="scientific">Nocardia iowensis</name>
    <dbReference type="NCBI Taxonomy" id="204891"/>
    <lineage>
        <taxon>Bacteria</taxon>
        <taxon>Bacillati</taxon>
        <taxon>Actinomycetota</taxon>
        <taxon>Actinomycetes</taxon>
        <taxon>Mycobacteriales</taxon>
        <taxon>Nocardiaceae</taxon>
        <taxon>Nocardia</taxon>
    </lineage>
</organism>
<dbReference type="Proteomes" id="UP000694257">
    <property type="component" value="Chromosome"/>
</dbReference>
<feature type="region of interest" description="Disordered" evidence="1">
    <location>
        <begin position="306"/>
        <end position="368"/>
    </location>
</feature>